<sequence>MTFKYRYLLLLKSSSNEEEEHLHEKKVVGYETYEYEEQGRLRVLKRYRSELMEMELRDCKPSKHGHKVFVTNIRYECDCTGVREIPYEYMVYEYKYY</sequence>
<evidence type="ECO:0000313" key="1">
    <source>
        <dbReference type="EMBL" id="GAG70952.1"/>
    </source>
</evidence>
<name>X1ANK0_9ZZZZ</name>
<comment type="caution">
    <text evidence="1">The sequence shown here is derived from an EMBL/GenBank/DDBJ whole genome shotgun (WGS) entry which is preliminary data.</text>
</comment>
<reference evidence="1" key="1">
    <citation type="journal article" date="2014" name="Front. Microbiol.">
        <title>High frequency of phylogenetically diverse reductive dehalogenase-homologous genes in deep subseafloor sedimentary metagenomes.</title>
        <authorList>
            <person name="Kawai M."/>
            <person name="Futagami T."/>
            <person name="Toyoda A."/>
            <person name="Takaki Y."/>
            <person name="Nishi S."/>
            <person name="Hori S."/>
            <person name="Arai W."/>
            <person name="Tsubouchi T."/>
            <person name="Morono Y."/>
            <person name="Uchiyama I."/>
            <person name="Ito T."/>
            <person name="Fujiyama A."/>
            <person name="Inagaki F."/>
            <person name="Takami H."/>
        </authorList>
    </citation>
    <scope>NUCLEOTIDE SEQUENCE</scope>
    <source>
        <strain evidence="1">Expedition CK06-06</strain>
    </source>
</reference>
<dbReference type="EMBL" id="BART01004447">
    <property type="protein sequence ID" value="GAG70952.1"/>
    <property type="molecule type" value="Genomic_DNA"/>
</dbReference>
<organism evidence="1">
    <name type="scientific">marine sediment metagenome</name>
    <dbReference type="NCBI Taxonomy" id="412755"/>
    <lineage>
        <taxon>unclassified sequences</taxon>
        <taxon>metagenomes</taxon>
        <taxon>ecological metagenomes</taxon>
    </lineage>
</organism>
<gene>
    <name evidence="1" type="ORF">S01H4_11149</name>
</gene>
<dbReference type="AlphaFoldDB" id="X1ANK0"/>
<proteinExistence type="predicted"/>
<protein>
    <submittedName>
        <fullName evidence="1">Uncharacterized protein</fullName>
    </submittedName>
</protein>
<accession>X1ANK0</accession>